<feature type="region of interest" description="Disordered" evidence="2">
    <location>
        <begin position="307"/>
        <end position="326"/>
    </location>
</feature>
<reference evidence="4" key="1">
    <citation type="submission" date="2022-10" db="EMBL/GenBank/DDBJ databases">
        <title>Genome assembly of Pristionchus species.</title>
        <authorList>
            <person name="Yoshida K."/>
            <person name="Sommer R.J."/>
        </authorList>
    </citation>
    <scope>NUCLEOTIDE SEQUENCE [LARGE SCALE GENOMIC DNA]</scope>
    <source>
        <strain evidence="4">RS5460</strain>
    </source>
</reference>
<dbReference type="PROSITE" id="PS00560">
    <property type="entry name" value="CARBOXYPEPT_SER_HIS"/>
    <property type="match status" value="1"/>
</dbReference>
<dbReference type="PANTHER" id="PTHR11802">
    <property type="entry name" value="SERINE PROTEASE FAMILY S10 SERINE CARBOXYPEPTIDASE"/>
    <property type="match status" value="1"/>
</dbReference>
<sequence length="326" mass="36807">MYYRGIISKDEFDSLYDCCTASGQTADLLYCDFSYFIDVPENGDLKPRQFDDQTLQECANHIAKLGNYVWNSKNSPYDTYQDCYVEKPKPPQIRTKTSSKSYQNHENDFYDQGANQFADSTDAMGGFPCYSGQATQKYLNLPEVRQALHVSDDVKAWYGCSDTVADSYIQNEWDMTEVFNSIIQSGTPLRALIYNGDLDLADSFMADQWFVERIASNNSLSVVAERGEWVYKRSSNMPAAGGGYVKRFGSDTFKIDLVQVKGAGHFVPTDRPGPALQMISNFLFATKNYDNVPNISTDGAPLLKEFQKAPEPELSRKEADRIYDLP</sequence>
<dbReference type="PANTHER" id="PTHR11802:SF480">
    <property type="entry name" value="CARBOXYPEPTIDASE"/>
    <property type="match status" value="1"/>
</dbReference>
<dbReference type="GO" id="GO:0004185">
    <property type="term" value="F:serine-type carboxypeptidase activity"/>
    <property type="evidence" value="ECO:0007669"/>
    <property type="project" value="InterPro"/>
</dbReference>
<gene>
    <name evidence="3" type="ORF">PMAYCL1PPCAC_03044</name>
</gene>
<evidence type="ECO:0000313" key="4">
    <source>
        <dbReference type="Proteomes" id="UP001328107"/>
    </source>
</evidence>
<proteinExistence type="inferred from homology"/>
<comment type="similarity">
    <text evidence="1">Belongs to the peptidase S10 family.</text>
</comment>
<dbReference type="Gene3D" id="3.40.50.1820">
    <property type="entry name" value="alpha/beta hydrolase"/>
    <property type="match status" value="1"/>
</dbReference>
<evidence type="ECO:0000256" key="2">
    <source>
        <dbReference type="SAM" id="MobiDB-lite"/>
    </source>
</evidence>
<dbReference type="Proteomes" id="UP001328107">
    <property type="component" value="Unassembled WGS sequence"/>
</dbReference>
<comment type="caution">
    <text evidence="3">The sequence shown here is derived from an EMBL/GenBank/DDBJ whole genome shotgun (WGS) entry which is preliminary data.</text>
</comment>
<evidence type="ECO:0000313" key="3">
    <source>
        <dbReference type="EMBL" id="GMR32849.1"/>
    </source>
</evidence>
<evidence type="ECO:0000256" key="1">
    <source>
        <dbReference type="ARBA" id="ARBA00009431"/>
    </source>
</evidence>
<dbReference type="GO" id="GO:0006508">
    <property type="term" value="P:proteolysis"/>
    <property type="evidence" value="ECO:0007669"/>
    <property type="project" value="InterPro"/>
</dbReference>
<dbReference type="SUPFAM" id="SSF53474">
    <property type="entry name" value="alpha/beta-Hydrolases"/>
    <property type="match status" value="1"/>
</dbReference>
<dbReference type="EMBL" id="BTRK01000001">
    <property type="protein sequence ID" value="GMR32849.1"/>
    <property type="molecule type" value="Genomic_DNA"/>
</dbReference>
<dbReference type="Pfam" id="PF00450">
    <property type="entry name" value="Peptidase_S10"/>
    <property type="match status" value="1"/>
</dbReference>
<dbReference type="InterPro" id="IPR001563">
    <property type="entry name" value="Peptidase_S10"/>
</dbReference>
<dbReference type="InterPro" id="IPR033124">
    <property type="entry name" value="Ser_caboxypep_his_AS"/>
</dbReference>
<protein>
    <recommendedName>
        <fullName evidence="5">Peptidase</fullName>
    </recommendedName>
</protein>
<feature type="non-terminal residue" evidence="3">
    <location>
        <position position="326"/>
    </location>
</feature>
<dbReference type="InterPro" id="IPR029058">
    <property type="entry name" value="AB_hydrolase_fold"/>
</dbReference>
<keyword evidence="4" id="KW-1185">Reference proteome</keyword>
<dbReference type="AlphaFoldDB" id="A0AAN4Z4A0"/>
<evidence type="ECO:0008006" key="5">
    <source>
        <dbReference type="Google" id="ProtNLM"/>
    </source>
</evidence>
<name>A0AAN4Z4A0_9BILA</name>
<accession>A0AAN4Z4A0</accession>
<organism evidence="3 4">
    <name type="scientific">Pristionchus mayeri</name>
    <dbReference type="NCBI Taxonomy" id="1317129"/>
    <lineage>
        <taxon>Eukaryota</taxon>
        <taxon>Metazoa</taxon>
        <taxon>Ecdysozoa</taxon>
        <taxon>Nematoda</taxon>
        <taxon>Chromadorea</taxon>
        <taxon>Rhabditida</taxon>
        <taxon>Rhabditina</taxon>
        <taxon>Diplogasteromorpha</taxon>
        <taxon>Diplogasteroidea</taxon>
        <taxon>Neodiplogasteridae</taxon>
        <taxon>Pristionchus</taxon>
    </lineage>
</organism>